<gene>
    <name evidence="1" type="ORF">SFRICE_008921</name>
</gene>
<name>A0A2H1VU80_SPOFR</name>
<protein>
    <submittedName>
        <fullName evidence="1">SFRICE_008921</fullName>
    </submittedName>
</protein>
<organism evidence="1">
    <name type="scientific">Spodoptera frugiperda</name>
    <name type="common">Fall armyworm</name>
    <dbReference type="NCBI Taxonomy" id="7108"/>
    <lineage>
        <taxon>Eukaryota</taxon>
        <taxon>Metazoa</taxon>
        <taxon>Ecdysozoa</taxon>
        <taxon>Arthropoda</taxon>
        <taxon>Hexapoda</taxon>
        <taxon>Insecta</taxon>
        <taxon>Pterygota</taxon>
        <taxon>Neoptera</taxon>
        <taxon>Endopterygota</taxon>
        <taxon>Lepidoptera</taxon>
        <taxon>Glossata</taxon>
        <taxon>Ditrysia</taxon>
        <taxon>Noctuoidea</taxon>
        <taxon>Noctuidae</taxon>
        <taxon>Amphipyrinae</taxon>
        <taxon>Spodoptera</taxon>
    </lineage>
</organism>
<proteinExistence type="predicted"/>
<sequence>MADSDRVVYLKKVAKPKKNDIAAVTAEDKTSDGDNNSIEEPVVVKQAIQVGDAMIEARPNKNT</sequence>
<reference evidence="1" key="1">
    <citation type="submission" date="2016-07" db="EMBL/GenBank/DDBJ databases">
        <authorList>
            <person name="Bretaudeau A."/>
        </authorList>
    </citation>
    <scope>NUCLEOTIDE SEQUENCE</scope>
    <source>
        <strain evidence="1">Rice</strain>
        <tissue evidence="1">Whole body</tissue>
    </source>
</reference>
<accession>A0A2H1VU80</accession>
<evidence type="ECO:0000313" key="1">
    <source>
        <dbReference type="EMBL" id="SOQ44042.1"/>
    </source>
</evidence>
<dbReference type="AlphaFoldDB" id="A0A2H1VU80"/>
<dbReference type="EMBL" id="ODYU01004309">
    <property type="protein sequence ID" value="SOQ44042.1"/>
    <property type="molecule type" value="Genomic_DNA"/>
</dbReference>